<feature type="transmembrane region" description="Helical" evidence="1">
    <location>
        <begin position="271"/>
        <end position="293"/>
    </location>
</feature>
<organism evidence="2 3">
    <name type="scientific">Actinokineospora auranticolor</name>
    <dbReference type="NCBI Taxonomy" id="155976"/>
    <lineage>
        <taxon>Bacteria</taxon>
        <taxon>Bacillati</taxon>
        <taxon>Actinomycetota</taxon>
        <taxon>Actinomycetes</taxon>
        <taxon>Pseudonocardiales</taxon>
        <taxon>Pseudonocardiaceae</taxon>
        <taxon>Actinokineospora</taxon>
    </lineage>
</organism>
<dbReference type="Proteomes" id="UP000239203">
    <property type="component" value="Unassembled WGS sequence"/>
</dbReference>
<reference evidence="2 3" key="1">
    <citation type="submission" date="2018-02" db="EMBL/GenBank/DDBJ databases">
        <title>Genomic Encyclopedia of Archaeal and Bacterial Type Strains, Phase II (KMG-II): from individual species to whole genera.</title>
        <authorList>
            <person name="Goeker M."/>
        </authorList>
    </citation>
    <scope>NUCLEOTIDE SEQUENCE [LARGE SCALE GENOMIC DNA]</scope>
    <source>
        <strain evidence="2 3">YU 961-1</strain>
    </source>
</reference>
<feature type="transmembrane region" description="Helical" evidence="1">
    <location>
        <begin position="364"/>
        <end position="385"/>
    </location>
</feature>
<accession>A0A2S6GQ80</accession>
<dbReference type="AlphaFoldDB" id="A0A2S6GQ80"/>
<feature type="transmembrane region" description="Helical" evidence="1">
    <location>
        <begin position="75"/>
        <end position="96"/>
    </location>
</feature>
<dbReference type="OrthoDB" id="3784811at2"/>
<feature type="transmembrane region" description="Helical" evidence="1">
    <location>
        <begin position="327"/>
        <end position="344"/>
    </location>
</feature>
<comment type="caution">
    <text evidence="2">The sequence shown here is derived from an EMBL/GenBank/DDBJ whole genome shotgun (WGS) entry which is preliminary data.</text>
</comment>
<feature type="transmembrane region" description="Helical" evidence="1">
    <location>
        <begin position="41"/>
        <end position="63"/>
    </location>
</feature>
<dbReference type="RefSeq" id="WP_146108036.1">
    <property type="nucleotide sequence ID" value="NZ_CP154825.1"/>
</dbReference>
<sequence length="748" mass="78701">MSTRTAPIAATTPVAALRPTARTPLAWIAAMDVLVALRGLWPARLLVVVLVLVVPGVLLLRAIRLPSAAVSRLPVYVPVASLVVLYGAGLPVNLLGPLIGVDQPLRPVPVAVALTLVCLALVGVDLRRAPADSWDWRPLLPGWAELGFLAVVLVAVAGALRLDHGRGDAVAVLGVVAVVALVLVGVVMSARWTGARLAAALYAVALASMLAFALRGDLVYGFDIAGEYGIADSVLRNGVWHLDHRGDAYGAMLSTSVLPALLHNLTGLPPAAVLSVVYPALFALFPVAVFAVARRFLTRRWAFCAAALVVAQQNFAQQMPALGRQEIALLVFVVLVAAVLDHDLPRGPRLAVVSLCGPAVVVSHYSTAYLVVTATGLAIAVQWLVSRLRGGPRYTAAVVVAFVATGVAAALWYGPITHSGDNLLRFGDSIGREGLDVLPGRTDGESLVSAYLRGSGPKAVDARTYGDLAAERYRDDRPYVRPLAAADDPTYTLVDSAPTAPGASALTGVASLGRLLVQQAVNIVAGIGALLLLWRRDADGTRTLAALAVALLVVLVAVRFSGTAAQAYNQERALLQALAVVAVPLAWVGQRLSGRWRRTPSALTLAAVALLAFTNSGLSAIVLGGPRQANTTARGEDVERFAMTTPELAAAAWVNANRGRDDLVYADRYAQLRLLAVHGGGVRGLMLDVTPRTVDRDAWVYASATNTLTGRARGVAEGYYACYGFPAAFLNDHFNTVYSNGSSEVFHR</sequence>
<proteinExistence type="predicted"/>
<feature type="transmembrane region" description="Helical" evidence="1">
    <location>
        <begin position="169"/>
        <end position="190"/>
    </location>
</feature>
<dbReference type="EMBL" id="PTIX01000007">
    <property type="protein sequence ID" value="PPK67347.1"/>
    <property type="molecule type" value="Genomic_DNA"/>
</dbReference>
<evidence type="ECO:0000313" key="2">
    <source>
        <dbReference type="EMBL" id="PPK67347.1"/>
    </source>
</evidence>
<feature type="transmembrane region" description="Helical" evidence="1">
    <location>
        <begin position="543"/>
        <end position="561"/>
    </location>
</feature>
<keyword evidence="1" id="KW-1133">Transmembrane helix</keyword>
<feature type="transmembrane region" description="Helical" evidence="1">
    <location>
        <begin position="197"/>
        <end position="214"/>
    </location>
</feature>
<feature type="transmembrane region" description="Helical" evidence="1">
    <location>
        <begin position="108"/>
        <end position="126"/>
    </location>
</feature>
<feature type="transmembrane region" description="Helical" evidence="1">
    <location>
        <begin position="394"/>
        <end position="414"/>
    </location>
</feature>
<feature type="transmembrane region" description="Helical" evidence="1">
    <location>
        <begin position="138"/>
        <end position="157"/>
    </location>
</feature>
<name>A0A2S6GQ80_9PSEU</name>
<feature type="transmembrane region" description="Helical" evidence="1">
    <location>
        <begin position="516"/>
        <end position="534"/>
    </location>
</feature>
<evidence type="ECO:0000256" key="1">
    <source>
        <dbReference type="SAM" id="Phobius"/>
    </source>
</evidence>
<feature type="transmembrane region" description="Helical" evidence="1">
    <location>
        <begin position="602"/>
        <end position="624"/>
    </location>
</feature>
<keyword evidence="1" id="KW-0472">Membrane</keyword>
<feature type="transmembrane region" description="Helical" evidence="1">
    <location>
        <begin position="573"/>
        <end position="590"/>
    </location>
</feature>
<protein>
    <submittedName>
        <fullName evidence="2">Putative membrane protein</fullName>
    </submittedName>
</protein>
<keyword evidence="1" id="KW-0812">Transmembrane</keyword>
<keyword evidence="3" id="KW-1185">Reference proteome</keyword>
<gene>
    <name evidence="2" type="ORF">CLV40_10710</name>
</gene>
<evidence type="ECO:0000313" key="3">
    <source>
        <dbReference type="Proteomes" id="UP000239203"/>
    </source>
</evidence>